<keyword evidence="7" id="KW-1185">Reference proteome</keyword>
<dbReference type="Gene3D" id="1.10.357.10">
    <property type="entry name" value="Tetracycline Repressor, domain 2"/>
    <property type="match status" value="1"/>
</dbReference>
<accession>A0ABW6PWB5</accession>
<dbReference type="InterPro" id="IPR001647">
    <property type="entry name" value="HTH_TetR"/>
</dbReference>
<reference evidence="6 7" key="1">
    <citation type="submission" date="2024-10" db="EMBL/GenBank/DDBJ databases">
        <title>The Natural Products Discovery Center: Release of the First 8490 Sequenced Strains for Exploring Actinobacteria Biosynthetic Diversity.</title>
        <authorList>
            <person name="Kalkreuter E."/>
            <person name="Kautsar S.A."/>
            <person name="Yang D."/>
            <person name="Bader C.D."/>
            <person name="Teijaro C.N."/>
            <person name="Fluegel L."/>
            <person name="Davis C.M."/>
            <person name="Simpson J.R."/>
            <person name="Lauterbach L."/>
            <person name="Steele A.D."/>
            <person name="Gui C."/>
            <person name="Meng S."/>
            <person name="Li G."/>
            <person name="Viehrig K."/>
            <person name="Ye F."/>
            <person name="Su P."/>
            <person name="Kiefer A.F."/>
            <person name="Nichols A."/>
            <person name="Cepeda A.J."/>
            <person name="Yan W."/>
            <person name="Fan B."/>
            <person name="Jiang Y."/>
            <person name="Adhikari A."/>
            <person name="Zheng C.-J."/>
            <person name="Schuster L."/>
            <person name="Cowan T.M."/>
            <person name="Smanski M.J."/>
            <person name="Chevrette M.G."/>
            <person name="De Carvalho L.P.S."/>
            <person name="Shen B."/>
        </authorList>
    </citation>
    <scope>NUCLEOTIDE SEQUENCE [LARGE SCALE GENOMIC DNA]</scope>
    <source>
        <strain evidence="6 7">NPDC004045</strain>
    </source>
</reference>
<keyword evidence="2 4" id="KW-0238">DNA-binding</keyword>
<feature type="DNA-binding region" description="H-T-H motif" evidence="4">
    <location>
        <begin position="29"/>
        <end position="48"/>
    </location>
</feature>
<keyword evidence="1" id="KW-0805">Transcription regulation</keyword>
<comment type="caution">
    <text evidence="6">The sequence shown here is derived from an EMBL/GenBank/DDBJ whole genome shotgun (WGS) entry which is preliminary data.</text>
</comment>
<evidence type="ECO:0000256" key="1">
    <source>
        <dbReference type="ARBA" id="ARBA00023015"/>
    </source>
</evidence>
<sequence length="193" mass="21210">MARTKEFDPDEVLGRALDLFWRQGYEATSIADLVDHLGIARACIYSTYGPKHDLFMKALRRHVEIVDLRITTQLSGTGPALPLVHGLIELFVTESCTENRYLGCLVTNAAVELAAGDPEVARVVESSWARTESALHSALTRARAQGELAADADPRALARFLLVFLQGVWVLERAPDAADRLRDASRIARSILG</sequence>
<evidence type="ECO:0000256" key="3">
    <source>
        <dbReference type="ARBA" id="ARBA00023163"/>
    </source>
</evidence>
<evidence type="ECO:0000259" key="5">
    <source>
        <dbReference type="PROSITE" id="PS50977"/>
    </source>
</evidence>
<feature type="domain" description="HTH tetR-type" evidence="5">
    <location>
        <begin position="6"/>
        <end position="66"/>
    </location>
</feature>
<dbReference type="Gene3D" id="1.10.10.60">
    <property type="entry name" value="Homeodomain-like"/>
    <property type="match status" value="1"/>
</dbReference>
<dbReference type="RefSeq" id="WP_387702810.1">
    <property type="nucleotide sequence ID" value="NZ_JBIAMX010000021.1"/>
</dbReference>
<proteinExistence type="predicted"/>
<dbReference type="Proteomes" id="UP001601444">
    <property type="component" value="Unassembled WGS sequence"/>
</dbReference>
<keyword evidence="3" id="KW-0804">Transcription</keyword>
<dbReference type="PANTHER" id="PTHR47506:SF1">
    <property type="entry name" value="HTH-TYPE TRANSCRIPTIONAL REGULATOR YJDC"/>
    <property type="match status" value="1"/>
</dbReference>
<evidence type="ECO:0000256" key="4">
    <source>
        <dbReference type="PROSITE-ProRule" id="PRU00335"/>
    </source>
</evidence>
<organism evidence="6 7">
    <name type="scientific">Nocardia thailandica</name>
    <dbReference type="NCBI Taxonomy" id="257275"/>
    <lineage>
        <taxon>Bacteria</taxon>
        <taxon>Bacillati</taxon>
        <taxon>Actinomycetota</taxon>
        <taxon>Actinomycetes</taxon>
        <taxon>Mycobacteriales</taxon>
        <taxon>Nocardiaceae</taxon>
        <taxon>Nocardia</taxon>
    </lineage>
</organism>
<dbReference type="PANTHER" id="PTHR47506">
    <property type="entry name" value="TRANSCRIPTIONAL REGULATORY PROTEIN"/>
    <property type="match status" value="1"/>
</dbReference>
<dbReference type="Pfam" id="PF16925">
    <property type="entry name" value="TetR_C_13"/>
    <property type="match status" value="1"/>
</dbReference>
<dbReference type="Pfam" id="PF00440">
    <property type="entry name" value="TetR_N"/>
    <property type="match status" value="1"/>
</dbReference>
<gene>
    <name evidence="6" type="ORF">ACFYTF_26880</name>
</gene>
<evidence type="ECO:0000313" key="6">
    <source>
        <dbReference type="EMBL" id="MFF0546465.1"/>
    </source>
</evidence>
<dbReference type="InterPro" id="IPR036271">
    <property type="entry name" value="Tet_transcr_reg_TetR-rel_C_sf"/>
</dbReference>
<dbReference type="EMBL" id="JBIAMX010000021">
    <property type="protein sequence ID" value="MFF0546465.1"/>
    <property type="molecule type" value="Genomic_DNA"/>
</dbReference>
<evidence type="ECO:0000256" key="2">
    <source>
        <dbReference type="ARBA" id="ARBA00023125"/>
    </source>
</evidence>
<protein>
    <submittedName>
        <fullName evidence="6">TetR/AcrR family transcriptional regulator</fullName>
    </submittedName>
</protein>
<dbReference type="PROSITE" id="PS50977">
    <property type="entry name" value="HTH_TETR_2"/>
    <property type="match status" value="1"/>
</dbReference>
<dbReference type="InterPro" id="IPR009057">
    <property type="entry name" value="Homeodomain-like_sf"/>
</dbReference>
<dbReference type="SUPFAM" id="SSF46689">
    <property type="entry name" value="Homeodomain-like"/>
    <property type="match status" value="1"/>
</dbReference>
<evidence type="ECO:0000313" key="7">
    <source>
        <dbReference type="Proteomes" id="UP001601444"/>
    </source>
</evidence>
<name>A0ABW6PWB5_9NOCA</name>
<dbReference type="SUPFAM" id="SSF48498">
    <property type="entry name" value="Tetracyclin repressor-like, C-terminal domain"/>
    <property type="match status" value="1"/>
</dbReference>
<dbReference type="InterPro" id="IPR011075">
    <property type="entry name" value="TetR_C"/>
</dbReference>